<organism evidence="1 2">
    <name type="scientific">Pseudomonas syringae pv. antirrhini</name>
    <dbReference type="NCBI Taxonomy" id="251702"/>
    <lineage>
        <taxon>Bacteria</taxon>
        <taxon>Pseudomonadati</taxon>
        <taxon>Pseudomonadota</taxon>
        <taxon>Gammaproteobacteria</taxon>
        <taxon>Pseudomonadales</taxon>
        <taxon>Pseudomonadaceae</taxon>
        <taxon>Pseudomonas</taxon>
    </lineage>
</organism>
<accession>A0A0N8QPF7</accession>
<dbReference type="EMBL" id="LJPT01000053">
    <property type="protein sequence ID" value="KPW50262.1"/>
    <property type="molecule type" value="Genomic_DNA"/>
</dbReference>
<protein>
    <submittedName>
        <fullName evidence="1">Uncharacterized protein</fullName>
    </submittedName>
</protein>
<proteinExistence type="predicted"/>
<dbReference type="AlphaFoldDB" id="A0A0N8QPF7"/>
<name>A0A0N8QPF7_9PSED</name>
<reference evidence="1 2" key="1">
    <citation type="submission" date="2015-09" db="EMBL/GenBank/DDBJ databases">
        <title>Genome announcement of multiple Pseudomonas syringae strains.</title>
        <authorList>
            <person name="Thakur S."/>
            <person name="Wang P.W."/>
            <person name="Gong Y."/>
            <person name="Weir B.S."/>
            <person name="Guttman D.S."/>
        </authorList>
    </citation>
    <scope>NUCLEOTIDE SEQUENCE [LARGE SCALE GENOMIC DNA]</scope>
    <source>
        <strain evidence="1 2">ICMP4303</strain>
    </source>
</reference>
<sequence>MRRCAELSVGIYSPVISLQRYLAVHYQYLDYHHHIPYSFLDPEHAEPLSGHEQKA</sequence>
<dbReference type="Proteomes" id="UP000050425">
    <property type="component" value="Unassembled WGS sequence"/>
</dbReference>
<dbReference type="PATRIC" id="fig|251702.3.peg.3927"/>
<comment type="caution">
    <text evidence="1">The sequence shown here is derived from an EMBL/GenBank/DDBJ whole genome shotgun (WGS) entry which is preliminary data.</text>
</comment>
<evidence type="ECO:0000313" key="2">
    <source>
        <dbReference type="Proteomes" id="UP000050425"/>
    </source>
</evidence>
<gene>
    <name evidence="1" type="ORF">ALO88_100917</name>
</gene>
<evidence type="ECO:0000313" key="1">
    <source>
        <dbReference type="EMBL" id="KPW50262.1"/>
    </source>
</evidence>